<dbReference type="InterPro" id="IPR016181">
    <property type="entry name" value="Acyl_CoA_acyltransferase"/>
</dbReference>
<evidence type="ECO:0000313" key="3">
    <source>
        <dbReference type="Proteomes" id="UP000004508"/>
    </source>
</evidence>
<reference evidence="2 3" key="1">
    <citation type="journal article" date="2011" name="Stand. Genomic Sci.">
        <title>Non-contiguous finished genome sequence and contextual data of the filamentous soil bacterium Ktedonobacter racemifer type strain (SOSP1-21).</title>
        <authorList>
            <person name="Chang Y.J."/>
            <person name="Land M."/>
            <person name="Hauser L."/>
            <person name="Chertkov O."/>
            <person name="Del Rio T.G."/>
            <person name="Nolan M."/>
            <person name="Copeland A."/>
            <person name="Tice H."/>
            <person name="Cheng J.F."/>
            <person name="Lucas S."/>
            <person name="Han C."/>
            <person name="Goodwin L."/>
            <person name="Pitluck S."/>
            <person name="Ivanova N."/>
            <person name="Ovchinikova G."/>
            <person name="Pati A."/>
            <person name="Chen A."/>
            <person name="Palaniappan K."/>
            <person name="Mavromatis K."/>
            <person name="Liolios K."/>
            <person name="Brettin T."/>
            <person name="Fiebig A."/>
            <person name="Rohde M."/>
            <person name="Abt B."/>
            <person name="Goker M."/>
            <person name="Detter J.C."/>
            <person name="Woyke T."/>
            <person name="Bristow J."/>
            <person name="Eisen J.A."/>
            <person name="Markowitz V."/>
            <person name="Hugenholtz P."/>
            <person name="Kyrpides N.C."/>
            <person name="Klenk H.P."/>
            <person name="Lapidus A."/>
        </authorList>
    </citation>
    <scope>NUCLEOTIDE SEQUENCE [LARGE SCALE GENOMIC DNA]</scope>
    <source>
        <strain evidence="3">DSM 44963</strain>
    </source>
</reference>
<dbReference type="STRING" id="485913.Krac_0932"/>
<dbReference type="PANTHER" id="PTHR43610">
    <property type="entry name" value="BLL6696 PROTEIN"/>
    <property type="match status" value="1"/>
</dbReference>
<dbReference type="Proteomes" id="UP000004508">
    <property type="component" value="Unassembled WGS sequence"/>
</dbReference>
<dbReference type="AlphaFoldDB" id="D6U5T0"/>
<accession>D6U5T0</accession>
<gene>
    <name evidence="2" type="ORF">Krac_0932</name>
</gene>
<dbReference type="InParanoid" id="D6U5T0"/>
<dbReference type="InterPro" id="IPR000182">
    <property type="entry name" value="GNAT_dom"/>
</dbReference>
<dbReference type="SUPFAM" id="SSF55729">
    <property type="entry name" value="Acyl-CoA N-acyltransferases (Nat)"/>
    <property type="match status" value="1"/>
</dbReference>
<keyword evidence="2" id="KW-0808">Transferase</keyword>
<dbReference type="Pfam" id="PF13302">
    <property type="entry name" value="Acetyltransf_3"/>
    <property type="match status" value="1"/>
</dbReference>
<dbReference type="EMBL" id="ADVG01000005">
    <property type="protein sequence ID" value="EFH80341.1"/>
    <property type="molecule type" value="Genomic_DNA"/>
</dbReference>
<proteinExistence type="predicted"/>
<dbReference type="PROSITE" id="PS51186">
    <property type="entry name" value="GNAT"/>
    <property type="match status" value="1"/>
</dbReference>
<evidence type="ECO:0000313" key="2">
    <source>
        <dbReference type="EMBL" id="EFH80341.1"/>
    </source>
</evidence>
<dbReference type="Gene3D" id="3.40.630.30">
    <property type="match status" value="1"/>
</dbReference>
<feature type="domain" description="N-acetyltransferase" evidence="1">
    <location>
        <begin position="16"/>
        <end position="177"/>
    </location>
</feature>
<dbReference type="eggNOG" id="COG1670">
    <property type="taxonomic scope" value="Bacteria"/>
</dbReference>
<dbReference type="RefSeq" id="WP_007922862.1">
    <property type="nucleotide sequence ID" value="NZ_ADVG01000005.1"/>
</dbReference>
<keyword evidence="3" id="KW-1185">Reference proteome</keyword>
<dbReference type="GO" id="GO:0016747">
    <property type="term" value="F:acyltransferase activity, transferring groups other than amino-acyl groups"/>
    <property type="evidence" value="ECO:0007669"/>
    <property type="project" value="InterPro"/>
</dbReference>
<organism evidence="2 3">
    <name type="scientific">Ktedonobacter racemifer DSM 44963</name>
    <dbReference type="NCBI Taxonomy" id="485913"/>
    <lineage>
        <taxon>Bacteria</taxon>
        <taxon>Bacillati</taxon>
        <taxon>Chloroflexota</taxon>
        <taxon>Ktedonobacteria</taxon>
        <taxon>Ktedonobacterales</taxon>
        <taxon>Ktedonobacteraceae</taxon>
        <taxon>Ktedonobacter</taxon>
    </lineage>
</organism>
<name>D6U5T0_KTERA</name>
<evidence type="ECO:0000259" key="1">
    <source>
        <dbReference type="PROSITE" id="PS51186"/>
    </source>
</evidence>
<protein>
    <submittedName>
        <fullName evidence="2">GCN5-related N-acetyltransferase</fullName>
    </submittedName>
</protein>
<comment type="caution">
    <text evidence="2">The sequence shown here is derived from an EMBL/GenBank/DDBJ whole genome shotgun (WGS) entry which is preliminary data.</text>
</comment>
<sequence>MSHMHITSITLEGKVARLEPLQLKHAADLYAAGQEARIWRYMSANPGISRAAMEQWIETVQQAQAAGHELPFAIVSRETGQAVGSTRYLNIVTKDRGLEIGWTWLTPAVQRTGINTECKYLLLRHAFETLGAIRVQLKTDSRNEQSQRAIERIGGVKEGILRNHVIMPDGYLRHSVYYSVIDSEWPSVKGRLEQMMQR</sequence>
<dbReference type="PANTHER" id="PTHR43610:SF1">
    <property type="entry name" value="N-ACETYLTRANSFERASE DOMAIN-CONTAINING PROTEIN"/>
    <property type="match status" value="1"/>
</dbReference>